<gene>
    <name evidence="3" type="ORF">K239x_16710</name>
</gene>
<feature type="transmembrane region" description="Helical" evidence="2">
    <location>
        <begin position="266"/>
        <end position="290"/>
    </location>
</feature>
<evidence type="ECO:0000313" key="3">
    <source>
        <dbReference type="EMBL" id="QDT09721.1"/>
    </source>
</evidence>
<dbReference type="EMBL" id="CP036526">
    <property type="protein sequence ID" value="QDT09721.1"/>
    <property type="molecule type" value="Genomic_DNA"/>
</dbReference>
<keyword evidence="4" id="KW-1185">Reference proteome</keyword>
<reference evidence="3 4" key="1">
    <citation type="submission" date="2019-02" db="EMBL/GenBank/DDBJ databases">
        <title>Deep-cultivation of Planctomycetes and their phenomic and genomic characterization uncovers novel biology.</title>
        <authorList>
            <person name="Wiegand S."/>
            <person name="Jogler M."/>
            <person name="Boedeker C."/>
            <person name="Pinto D."/>
            <person name="Vollmers J."/>
            <person name="Rivas-Marin E."/>
            <person name="Kohn T."/>
            <person name="Peeters S.H."/>
            <person name="Heuer A."/>
            <person name="Rast P."/>
            <person name="Oberbeckmann S."/>
            <person name="Bunk B."/>
            <person name="Jeske O."/>
            <person name="Meyerdierks A."/>
            <person name="Storesund J.E."/>
            <person name="Kallscheuer N."/>
            <person name="Luecker S."/>
            <person name="Lage O.M."/>
            <person name="Pohl T."/>
            <person name="Merkel B.J."/>
            <person name="Hornburger P."/>
            <person name="Mueller R.-W."/>
            <person name="Bruemmer F."/>
            <person name="Labrenz M."/>
            <person name="Spormann A.M."/>
            <person name="Op den Camp H."/>
            <person name="Overmann J."/>
            <person name="Amann R."/>
            <person name="Jetten M.S.M."/>
            <person name="Mascher T."/>
            <person name="Medema M.H."/>
            <person name="Devos D.P."/>
            <person name="Kaster A.-K."/>
            <person name="Ovreas L."/>
            <person name="Rohde M."/>
            <person name="Galperin M.Y."/>
            <person name="Jogler C."/>
        </authorList>
    </citation>
    <scope>NUCLEOTIDE SEQUENCE [LARGE SCALE GENOMIC DNA]</scope>
    <source>
        <strain evidence="3 4">K23_9</strain>
    </source>
</reference>
<dbReference type="AlphaFoldDB" id="A0A517NRG3"/>
<keyword evidence="2" id="KW-0472">Membrane</keyword>
<feature type="transmembrane region" description="Helical" evidence="2">
    <location>
        <begin position="363"/>
        <end position="383"/>
    </location>
</feature>
<feature type="transmembrane region" description="Helical" evidence="2">
    <location>
        <begin position="296"/>
        <end position="317"/>
    </location>
</feature>
<feature type="transmembrane region" description="Helical" evidence="2">
    <location>
        <begin position="124"/>
        <end position="144"/>
    </location>
</feature>
<name>A0A517NRG3_9BACT</name>
<feature type="transmembrane region" description="Helical" evidence="2">
    <location>
        <begin position="92"/>
        <end position="112"/>
    </location>
</feature>
<proteinExistence type="predicted"/>
<sequence>MTVAAIQSHPAEPKNKTRQPSRQQRDQAIGTRQVSTTIDSSAATGADPSVTQKSKGGYLFSPLIDWLFVANVLWPLVLLVDWAGGMDAHEGMLFWQIFFVTAPHRWITIVLVSVDHHRSQDRRWLFASLALVILGACLVVQFGTGSLLCLGLIDYVWNAWHFSSQHHGIFRIYQRKGTFRESKLAGLLRKALFRGFMLYVIARVAGFGWSDGEGMVDSSIAGFAGDTSAGQINAVSAFASVDLLMLAIPSYFVVTELARLCVARTAKVASVVYLISVMTLFTSMLMAAHFQNSHLVIQLAVASAIFHSMEYMSIVTWTVRKPVASPKENPLSQLSQAWFLFLCFFVVVIGVGNYILSLGFVEWWVTINLIVAFWHYCFDGIIWKRGPKPGGTPVPTSGT</sequence>
<accession>A0A517NRG3</accession>
<feature type="compositionally biased region" description="Polar residues" evidence="1">
    <location>
        <begin position="30"/>
        <end position="51"/>
    </location>
</feature>
<evidence type="ECO:0000313" key="4">
    <source>
        <dbReference type="Proteomes" id="UP000319817"/>
    </source>
</evidence>
<keyword evidence="2" id="KW-1133">Transmembrane helix</keyword>
<keyword evidence="2" id="KW-0812">Transmembrane</keyword>
<feature type="transmembrane region" description="Helical" evidence="2">
    <location>
        <begin position="230"/>
        <end position="254"/>
    </location>
</feature>
<feature type="region of interest" description="Disordered" evidence="1">
    <location>
        <begin position="1"/>
        <end position="51"/>
    </location>
</feature>
<feature type="transmembrane region" description="Helical" evidence="2">
    <location>
        <begin position="58"/>
        <end position="80"/>
    </location>
</feature>
<evidence type="ECO:0000256" key="1">
    <source>
        <dbReference type="SAM" id="MobiDB-lite"/>
    </source>
</evidence>
<evidence type="ECO:0008006" key="5">
    <source>
        <dbReference type="Google" id="ProtNLM"/>
    </source>
</evidence>
<organism evidence="3 4">
    <name type="scientific">Stieleria marina</name>
    <dbReference type="NCBI Taxonomy" id="1930275"/>
    <lineage>
        <taxon>Bacteria</taxon>
        <taxon>Pseudomonadati</taxon>
        <taxon>Planctomycetota</taxon>
        <taxon>Planctomycetia</taxon>
        <taxon>Pirellulales</taxon>
        <taxon>Pirellulaceae</taxon>
        <taxon>Stieleria</taxon>
    </lineage>
</organism>
<feature type="transmembrane region" description="Helical" evidence="2">
    <location>
        <begin position="338"/>
        <end position="357"/>
    </location>
</feature>
<dbReference type="Proteomes" id="UP000319817">
    <property type="component" value="Chromosome"/>
</dbReference>
<dbReference type="RefSeq" id="WP_419189808.1">
    <property type="nucleotide sequence ID" value="NZ_CP036526.1"/>
</dbReference>
<evidence type="ECO:0000256" key="2">
    <source>
        <dbReference type="SAM" id="Phobius"/>
    </source>
</evidence>
<protein>
    <recommendedName>
        <fullName evidence="5">Transmembrane protein</fullName>
    </recommendedName>
</protein>